<dbReference type="InterPro" id="IPR029491">
    <property type="entry name" value="Helicase_HTH"/>
</dbReference>
<dbReference type="EMBL" id="FNDU01000001">
    <property type="protein sequence ID" value="SDH39292.1"/>
    <property type="molecule type" value="Genomic_DNA"/>
</dbReference>
<dbReference type="AlphaFoldDB" id="A0A1G8C1G1"/>
<evidence type="ECO:0000259" key="1">
    <source>
        <dbReference type="Pfam" id="PF14493"/>
    </source>
</evidence>
<proteinExistence type="predicted"/>
<accession>A0A1G8C1G1</accession>
<dbReference type="PIRSF" id="PIRSF021350">
    <property type="entry name" value="UCP021350"/>
    <property type="match status" value="1"/>
</dbReference>
<dbReference type="OrthoDB" id="2354672at2"/>
<sequence>MKNLSFRHFLFLFLLNRFKGDRTIKSVFHLLNGKRSSQTIQDIKWYGLTEFFSMLPTWKLSVFEQETKWMENHLFIINSDNKAHMTKKGNIIVENYFNNYDWPPQVNGWKYGQTAAIFWKRLALLVQCLSFSLEENRSYVPVFDDRDIQQWLKQRWPRNKKDKKEMAFHLYNELFILLDKIPEKDAFLFTHRLSGHQHTGKTIQQLAGLMNQDPDESYFRFQATLHYLLANAHQTTYLKDTAAGLLQKHVLTDTAKKTNMYLQKGLTIQEIAAIRGLKRSTIEDHIVELASEGTDFIIDIYVSNHLQKDIMDTVQRIRTYRLKLIKEALESENVHADYFSIRVTLAYFGGIHENARTLSI</sequence>
<evidence type="ECO:0000313" key="3">
    <source>
        <dbReference type="Proteomes" id="UP000199017"/>
    </source>
</evidence>
<dbReference type="RefSeq" id="WP_091579558.1">
    <property type="nucleotide sequence ID" value="NZ_FNDU01000001.1"/>
</dbReference>
<feature type="domain" description="Helicase Helix-turn-helix" evidence="1">
    <location>
        <begin position="254"/>
        <end position="344"/>
    </location>
</feature>
<protein>
    <submittedName>
        <fullName evidence="2">Uncharacterized protein YpbB</fullName>
    </submittedName>
</protein>
<keyword evidence="3" id="KW-1185">Reference proteome</keyword>
<organism evidence="2 3">
    <name type="scientific">Alteribacillus bidgolensis</name>
    <dbReference type="NCBI Taxonomy" id="930129"/>
    <lineage>
        <taxon>Bacteria</taxon>
        <taxon>Bacillati</taxon>
        <taxon>Bacillota</taxon>
        <taxon>Bacilli</taxon>
        <taxon>Bacillales</taxon>
        <taxon>Bacillaceae</taxon>
        <taxon>Alteribacillus</taxon>
    </lineage>
</organism>
<dbReference type="Proteomes" id="UP000199017">
    <property type="component" value="Unassembled WGS sequence"/>
</dbReference>
<name>A0A1G8C1G1_9BACI</name>
<dbReference type="InterPro" id="IPR008308">
    <property type="entry name" value="YpbB-like"/>
</dbReference>
<evidence type="ECO:0000313" key="2">
    <source>
        <dbReference type="EMBL" id="SDH39292.1"/>
    </source>
</evidence>
<dbReference type="STRING" id="930129.SAMN05216352_101161"/>
<reference evidence="2 3" key="1">
    <citation type="submission" date="2016-10" db="EMBL/GenBank/DDBJ databases">
        <authorList>
            <person name="de Groot N.N."/>
        </authorList>
    </citation>
    <scope>NUCLEOTIDE SEQUENCE [LARGE SCALE GENOMIC DNA]</scope>
    <source>
        <strain evidence="3">P4B,CCM 7963,CECT 7998,DSM 25260,IBRC-M 10614,KCTC 13821</strain>
    </source>
</reference>
<gene>
    <name evidence="2" type="ORF">SAMN05216352_101161</name>
</gene>
<dbReference type="Pfam" id="PF14493">
    <property type="entry name" value="HTH_40"/>
    <property type="match status" value="1"/>
</dbReference>